<sequence>MGKRRRVRERLAEMSRKELKAQVPREEQRPGDTREKGSFAYGYCKSCDWQGSGRRAREKARRDALEHAELCSGRHKPRIATTDTKK</sequence>
<proteinExistence type="predicted"/>
<gene>
    <name evidence="2" type="ORF">GCM10025872_31610</name>
</gene>
<protein>
    <recommendedName>
        <fullName evidence="3">HNH endonuclease</fullName>
    </recommendedName>
</protein>
<reference evidence="2" key="1">
    <citation type="journal article" date="2014" name="Int. J. Syst. Evol. Microbiol.">
        <title>Complete genome of a new Firmicutes species belonging to the dominant human colonic microbiota ('Ruminococcus bicirculans') reveals two chromosomes and a selective capacity to utilize plant glucans.</title>
        <authorList>
            <consortium name="NISC Comparative Sequencing Program"/>
            <person name="Wegmann U."/>
            <person name="Louis P."/>
            <person name="Goesmann A."/>
            <person name="Henrissat B."/>
            <person name="Duncan S.H."/>
            <person name="Flint H.J."/>
        </authorList>
    </citation>
    <scope>NUCLEOTIDE SEQUENCE</scope>
    <source>
        <strain evidence="2">NBRC 110608</strain>
    </source>
</reference>
<dbReference type="EMBL" id="AP027735">
    <property type="protein sequence ID" value="BDZ59504.1"/>
    <property type="molecule type" value="Genomic_DNA"/>
</dbReference>
<accession>A0ABM8HEV2</accession>
<feature type="region of interest" description="Disordered" evidence="1">
    <location>
        <begin position="1"/>
        <end position="35"/>
    </location>
</feature>
<reference evidence="2" key="2">
    <citation type="submission" date="2023-02" db="EMBL/GenBank/DDBJ databases">
        <authorList>
            <person name="Sun Q."/>
            <person name="Mori K."/>
        </authorList>
    </citation>
    <scope>NUCLEOTIDE SEQUENCE</scope>
    <source>
        <strain evidence="2">NBRC 110608</strain>
    </source>
</reference>
<organism evidence="2">
    <name type="scientific">Barrientosiimonas endolithica</name>
    <dbReference type="NCBI Taxonomy" id="1535208"/>
    <lineage>
        <taxon>Bacteria</taxon>
        <taxon>Bacillati</taxon>
        <taxon>Actinomycetota</taxon>
        <taxon>Actinomycetes</taxon>
        <taxon>Micrococcales</taxon>
        <taxon>Dermacoccaceae</taxon>
        <taxon>Barrientosiimonas</taxon>
    </lineage>
</organism>
<evidence type="ECO:0000256" key="1">
    <source>
        <dbReference type="SAM" id="MobiDB-lite"/>
    </source>
</evidence>
<feature type="compositionally biased region" description="Basic and acidic residues" evidence="1">
    <location>
        <begin position="9"/>
        <end position="35"/>
    </location>
</feature>
<name>A0ABM8HEV2_9MICO</name>
<evidence type="ECO:0000313" key="2">
    <source>
        <dbReference type="EMBL" id="BDZ59504.1"/>
    </source>
</evidence>
<dbReference type="RefSeq" id="WP_211344602.1">
    <property type="nucleotide sequence ID" value="NZ_AP027735.1"/>
</dbReference>
<evidence type="ECO:0008006" key="3">
    <source>
        <dbReference type="Google" id="ProtNLM"/>
    </source>
</evidence>